<dbReference type="Proteomes" id="UP001501788">
    <property type="component" value="Unassembled WGS sequence"/>
</dbReference>
<sequence length="228" mass="24888">MLRRHVVPAVALALGLAVRPGAAQSAALRPAEAARAVRSLLQQGVQAAIDELGQADGFWSRPRVRIGLPPYLDDAATVLRSTGQRQRLDELHRALNRAAEAAVPLGRELLLQTVQRISVDDALALLRGGDTAVTAFFERRTREPLTQRFKPVVQRATEQVGLARQYDAVAGRAERMGLLRPGEGSVAEYVTARTLDGLFATVAEHERRLRDNPADAATSLLRRALQLR</sequence>
<dbReference type="RefSeq" id="WP_345063077.1">
    <property type="nucleotide sequence ID" value="NZ_BAABEX010000010.1"/>
</dbReference>
<feature type="chain" id="PRO_5045942887" evidence="1">
    <location>
        <begin position="24"/>
        <end position="228"/>
    </location>
</feature>
<reference evidence="3" key="1">
    <citation type="journal article" date="2019" name="Int. J. Syst. Evol. Microbiol.">
        <title>The Global Catalogue of Microorganisms (GCM) 10K type strain sequencing project: providing services to taxonomists for standard genome sequencing and annotation.</title>
        <authorList>
            <consortium name="The Broad Institute Genomics Platform"/>
            <consortium name="The Broad Institute Genome Sequencing Center for Infectious Disease"/>
            <person name="Wu L."/>
            <person name="Ma J."/>
        </authorList>
    </citation>
    <scope>NUCLEOTIDE SEQUENCE [LARGE SCALE GENOMIC DNA]</scope>
    <source>
        <strain evidence="3">JCM 31890</strain>
    </source>
</reference>
<dbReference type="InterPro" id="IPR025245">
    <property type="entry name" value="DUF4197"/>
</dbReference>
<organism evidence="2 3">
    <name type="scientific">Acidovorax lacteus</name>
    <dbReference type="NCBI Taxonomy" id="1924988"/>
    <lineage>
        <taxon>Bacteria</taxon>
        <taxon>Pseudomonadati</taxon>
        <taxon>Pseudomonadota</taxon>
        <taxon>Betaproteobacteria</taxon>
        <taxon>Burkholderiales</taxon>
        <taxon>Comamonadaceae</taxon>
        <taxon>Acidovorax</taxon>
    </lineage>
</organism>
<dbReference type="Pfam" id="PF13852">
    <property type="entry name" value="DUF4197"/>
    <property type="match status" value="1"/>
</dbReference>
<evidence type="ECO:0000313" key="3">
    <source>
        <dbReference type="Proteomes" id="UP001501788"/>
    </source>
</evidence>
<evidence type="ECO:0000256" key="1">
    <source>
        <dbReference type="SAM" id="SignalP"/>
    </source>
</evidence>
<gene>
    <name evidence="2" type="ORF">GCM10023090_15960</name>
</gene>
<proteinExistence type="predicted"/>
<comment type="caution">
    <text evidence="2">The sequence shown here is derived from an EMBL/GenBank/DDBJ whole genome shotgun (WGS) entry which is preliminary data.</text>
</comment>
<dbReference type="EMBL" id="BAABEX010000010">
    <property type="protein sequence ID" value="GAA4423592.1"/>
    <property type="molecule type" value="Genomic_DNA"/>
</dbReference>
<protein>
    <submittedName>
        <fullName evidence="2">DUF4197 domain-containing protein</fullName>
    </submittedName>
</protein>
<name>A0ABP8L6P7_9BURK</name>
<evidence type="ECO:0000313" key="2">
    <source>
        <dbReference type="EMBL" id="GAA4423592.1"/>
    </source>
</evidence>
<feature type="signal peptide" evidence="1">
    <location>
        <begin position="1"/>
        <end position="23"/>
    </location>
</feature>
<accession>A0ABP8L6P7</accession>
<keyword evidence="3" id="KW-1185">Reference proteome</keyword>
<keyword evidence="1" id="KW-0732">Signal</keyword>